<gene>
    <name evidence="2" type="ORF">MB824_02410</name>
</gene>
<proteinExistence type="predicted"/>
<dbReference type="SUPFAM" id="SSF53335">
    <property type="entry name" value="S-adenosyl-L-methionine-dependent methyltransferases"/>
    <property type="match status" value="1"/>
</dbReference>
<keyword evidence="2" id="KW-0808">Transferase</keyword>
<name>A0ABS9NL90_9NEIS</name>
<comment type="caution">
    <text evidence="2">The sequence shown here is derived from an EMBL/GenBank/DDBJ whole genome shotgun (WGS) entry which is preliminary data.</text>
</comment>
<protein>
    <submittedName>
        <fullName evidence="2">Class I SAM-dependent methyltransferase</fullName>
    </submittedName>
</protein>
<feature type="domain" description="Methyltransferase type 11" evidence="1">
    <location>
        <begin position="68"/>
        <end position="117"/>
    </location>
</feature>
<accession>A0ABS9NL90</accession>
<keyword evidence="2" id="KW-0489">Methyltransferase</keyword>
<organism evidence="2 3">
    <name type="scientific">Kingella pumchi</name>
    <dbReference type="NCBI Taxonomy" id="2779506"/>
    <lineage>
        <taxon>Bacteria</taxon>
        <taxon>Pseudomonadati</taxon>
        <taxon>Pseudomonadota</taxon>
        <taxon>Betaproteobacteria</taxon>
        <taxon>Neisseriales</taxon>
        <taxon>Neisseriaceae</taxon>
        <taxon>Kingella</taxon>
    </lineage>
</organism>
<dbReference type="Pfam" id="PF08241">
    <property type="entry name" value="Methyltransf_11"/>
    <property type="match status" value="1"/>
</dbReference>
<sequence length="242" mass="27011">MADPRILPAWLAQNSLGRYLRAQENLFFQAALTDRQPENLLLLGSLGRLFALPPLSGLTVHQDAQPPADVLAGSLKTPWPDVFFDCVLAAHPSWEADQAAVFLAEMHRIIRPQGCLLLTGFNPYSLWRLDRCRKRVPDVSGCLPLPVLKSRLAETGWHIESGRFLNYLPSLRSERALRFWRFMEAAGDRWWPHAAAVYALVLSKRVAAPILPERSPQNVLLPEAAFGLSRQGAASACTTEPR</sequence>
<dbReference type="InterPro" id="IPR013216">
    <property type="entry name" value="Methyltransf_11"/>
</dbReference>
<evidence type="ECO:0000313" key="3">
    <source>
        <dbReference type="Proteomes" id="UP001298424"/>
    </source>
</evidence>
<dbReference type="RefSeq" id="WP_238745633.1">
    <property type="nucleotide sequence ID" value="NZ_JAKOOW010000007.1"/>
</dbReference>
<dbReference type="Proteomes" id="UP001298424">
    <property type="component" value="Unassembled WGS sequence"/>
</dbReference>
<dbReference type="EMBL" id="JAKOOW010000007">
    <property type="protein sequence ID" value="MCG6503347.1"/>
    <property type="molecule type" value="Genomic_DNA"/>
</dbReference>
<dbReference type="InterPro" id="IPR029063">
    <property type="entry name" value="SAM-dependent_MTases_sf"/>
</dbReference>
<reference evidence="2 3" key="1">
    <citation type="submission" date="2022-02" db="EMBL/GenBank/DDBJ databases">
        <title>Genome sequence data of Kingella unionensis sp. nov. strain CICC 24913 (CCUG 75125).</title>
        <authorList>
            <person name="Xiao M."/>
        </authorList>
    </citation>
    <scope>NUCLEOTIDE SEQUENCE [LARGE SCALE GENOMIC DNA]</scope>
    <source>
        <strain evidence="2 3">CICC 24913</strain>
    </source>
</reference>
<evidence type="ECO:0000259" key="1">
    <source>
        <dbReference type="Pfam" id="PF08241"/>
    </source>
</evidence>
<evidence type="ECO:0000313" key="2">
    <source>
        <dbReference type="EMBL" id="MCG6503347.1"/>
    </source>
</evidence>
<dbReference type="GO" id="GO:0032259">
    <property type="term" value="P:methylation"/>
    <property type="evidence" value="ECO:0007669"/>
    <property type="project" value="UniProtKB-KW"/>
</dbReference>
<dbReference type="Gene3D" id="3.40.50.150">
    <property type="entry name" value="Vaccinia Virus protein VP39"/>
    <property type="match status" value="1"/>
</dbReference>
<keyword evidence="3" id="KW-1185">Reference proteome</keyword>
<dbReference type="GO" id="GO:0008168">
    <property type="term" value="F:methyltransferase activity"/>
    <property type="evidence" value="ECO:0007669"/>
    <property type="project" value="UniProtKB-KW"/>
</dbReference>